<proteinExistence type="predicted"/>
<accession>A0A9N9H9S5</accession>
<dbReference type="Proteomes" id="UP000789759">
    <property type="component" value="Unassembled WGS sequence"/>
</dbReference>
<comment type="caution">
    <text evidence="1">The sequence shown here is derived from an EMBL/GenBank/DDBJ whole genome shotgun (WGS) entry which is preliminary data.</text>
</comment>
<evidence type="ECO:0000313" key="1">
    <source>
        <dbReference type="EMBL" id="CAG8664093.1"/>
    </source>
</evidence>
<protein>
    <submittedName>
        <fullName evidence="1">20813_t:CDS:1</fullName>
    </submittedName>
</protein>
<keyword evidence="2" id="KW-1185">Reference proteome</keyword>
<evidence type="ECO:0000313" key="2">
    <source>
        <dbReference type="Proteomes" id="UP000789759"/>
    </source>
</evidence>
<dbReference type="EMBL" id="CAJVQA010007943">
    <property type="protein sequence ID" value="CAG8664093.1"/>
    <property type="molecule type" value="Genomic_DNA"/>
</dbReference>
<name>A0A9N9H9S5_9GLOM</name>
<sequence>MESVKWCETITKSPLAIIMSRKIGYKRKFTINISAAYSADVSCTLP</sequence>
<dbReference type="AlphaFoldDB" id="A0A9N9H9S5"/>
<feature type="non-terminal residue" evidence="1">
    <location>
        <position position="1"/>
    </location>
</feature>
<reference evidence="1" key="1">
    <citation type="submission" date="2021-06" db="EMBL/GenBank/DDBJ databases">
        <authorList>
            <person name="Kallberg Y."/>
            <person name="Tangrot J."/>
            <person name="Rosling A."/>
        </authorList>
    </citation>
    <scope>NUCLEOTIDE SEQUENCE</scope>
    <source>
        <strain evidence="1">FL966</strain>
    </source>
</reference>
<gene>
    <name evidence="1" type="ORF">CPELLU_LOCUS9943</name>
</gene>
<organism evidence="1 2">
    <name type="scientific">Cetraspora pellucida</name>
    <dbReference type="NCBI Taxonomy" id="1433469"/>
    <lineage>
        <taxon>Eukaryota</taxon>
        <taxon>Fungi</taxon>
        <taxon>Fungi incertae sedis</taxon>
        <taxon>Mucoromycota</taxon>
        <taxon>Glomeromycotina</taxon>
        <taxon>Glomeromycetes</taxon>
        <taxon>Diversisporales</taxon>
        <taxon>Gigasporaceae</taxon>
        <taxon>Cetraspora</taxon>
    </lineage>
</organism>